<proteinExistence type="predicted"/>
<evidence type="ECO:0000259" key="16">
    <source>
        <dbReference type="PROSITE" id="PS50109"/>
    </source>
</evidence>
<dbReference type="InterPro" id="IPR003660">
    <property type="entry name" value="HAMP_dom"/>
</dbReference>
<dbReference type="CDD" id="cd06225">
    <property type="entry name" value="HAMP"/>
    <property type="match status" value="1"/>
</dbReference>
<gene>
    <name evidence="18" type="ORF">SAMN05421849_2141</name>
</gene>
<dbReference type="GO" id="GO:0000155">
    <property type="term" value="F:phosphorelay sensor kinase activity"/>
    <property type="evidence" value="ECO:0007669"/>
    <property type="project" value="InterPro"/>
</dbReference>
<keyword evidence="11" id="KW-0067">ATP-binding</keyword>
<dbReference type="SMART" id="SM00387">
    <property type="entry name" value="HATPase_c"/>
    <property type="match status" value="1"/>
</dbReference>
<evidence type="ECO:0000256" key="3">
    <source>
        <dbReference type="ARBA" id="ARBA00012438"/>
    </source>
</evidence>
<evidence type="ECO:0000256" key="5">
    <source>
        <dbReference type="ARBA" id="ARBA00022519"/>
    </source>
</evidence>
<dbReference type="Proteomes" id="UP000192455">
    <property type="component" value="Unassembled WGS sequence"/>
</dbReference>
<evidence type="ECO:0000256" key="6">
    <source>
        <dbReference type="ARBA" id="ARBA00022553"/>
    </source>
</evidence>
<dbReference type="SUPFAM" id="SSF55874">
    <property type="entry name" value="ATPase domain of HSP90 chaperone/DNA topoisomerase II/histidine kinase"/>
    <property type="match status" value="1"/>
</dbReference>
<dbReference type="PANTHER" id="PTHR44936:SF5">
    <property type="entry name" value="SENSOR HISTIDINE KINASE ENVZ"/>
    <property type="match status" value="1"/>
</dbReference>
<dbReference type="Gene3D" id="3.30.565.10">
    <property type="entry name" value="Histidine kinase-like ATPase, C-terminal domain"/>
    <property type="match status" value="1"/>
</dbReference>
<evidence type="ECO:0000313" key="18">
    <source>
        <dbReference type="EMBL" id="SIT84579.1"/>
    </source>
</evidence>
<reference evidence="18 19" key="1">
    <citation type="submission" date="2017-01" db="EMBL/GenBank/DDBJ databases">
        <authorList>
            <person name="Mah S.A."/>
            <person name="Swanson W.J."/>
            <person name="Moy G.W."/>
            <person name="Vacquier V.D."/>
        </authorList>
    </citation>
    <scope>NUCLEOTIDE SEQUENCE [LARGE SCALE GENOMIC DNA]</scope>
    <source>
        <strain evidence="18 19">DSM 21219</strain>
    </source>
</reference>
<evidence type="ECO:0000256" key="4">
    <source>
        <dbReference type="ARBA" id="ARBA00022475"/>
    </source>
</evidence>
<dbReference type="PROSITE" id="PS50885">
    <property type="entry name" value="HAMP"/>
    <property type="match status" value="1"/>
</dbReference>
<dbReference type="Pfam" id="PF02518">
    <property type="entry name" value="HATPase_c"/>
    <property type="match status" value="1"/>
</dbReference>
<dbReference type="EMBL" id="FTPS01000001">
    <property type="protein sequence ID" value="SIT84579.1"/>
    <property type="molecule type" value="Genomic_DNA"/>
</dbReference>
<evidence type="ECO:0000256" key="15">
    <source>
        <dbReference type="SAM" id="Phobius"/>
    </source>
</evidence>
<dbReference type="InterPro" id="IPR003594">
    <property type="entry name" value="HATPase_dom"/>
</dbReference>
<dbReference type="CDD" id="cd00082">
    <property type="entry name" value="HisKA"/>
    <property type="match status" value="1"/>
</dbReference>
<dbReference type="InterPro" id="IPR004358">
    <property type="entry name" value="Sig_transdc_His_kin-like_C"/>
</dbReference>
<keyword evidence="6" id="KW-0597">Phosphoprotein</keyword>
<dbReference type="SUPFAM" id="SSF47384">
    <property type="entry name" value="Homodimeric domain of signal transducing histidine kinase"/>
    <property type="match status" value="1"/>
</dbReference>
<name>A0A1R3X1Y7_9RHOB</name>
<feature type="domain" description="Histidine kinase" evidence="16">
    <location>
        <begin position="241"/>
        <end position="439"/>
    </location>
</feature>
<evidence type="ECO:0000256" key="11">
    <source>
        <dbReference type="ARBA" id="ARBA00022840"/>
    </source>
</evidence>
<keyword evidence="13" id="KW-0902">Two-component regulatory system</keyword>
<evidence type="ECO:0000256" key="12">
    <source>
        <dbReference type="ARBA" id="ARBA00022989"/>
    </source>
</evidence>
<dbReference type="Pfam" id="PF00672">
    <property type="entry name" value="HAMP"/>
    <property type="match status" value="1"/>
</dbReference>
<dbReference type="EC" id="2.7.13.3" evidence="3"/>
<keyword evidence="4" id="KW-1003">Cell membrane</keyword>
<dbReference type="RefSeq" id="WP_076649829.1">
    <property type="nucleotide sequence ID" value="NZ_FTPS01000001.1"/>
</dbReference>
<dbReference type="SMART" id="SM00388">
    <property type="entry name" value="HisKA"/>
    <property type="match status" value="1"/>
</dbReference>
<sequence>MMFRWLKRFTPRGLYGRTALILVAPVVVLQLVVSFVFIGRHLSKVTTELAYAELRELAVISDVVDGSMTQGEALARMAPLLHRFGMGARFVEPGAMPDEDFIQWYDFSARVVRDTFRERMPQIAVLEFGSDNMVLAYRETALGVLRLSFSRRRVTVAAPHQLIVTMVAFGVLMTVIAFVYMRNQLRPITRLARAAQAFGRGHHMRYKPSGAVEVRAAGHAFLDMRDRIERQIEQRTMMLSGVSHDLRTPLTRLKLGLSMMEDSEPLLNDVAEMQKLLDAFLDFSRGAVEDEAEPVNPLDLVGQIVADAQRAGMGVELALAEGDSDATLMLRPSAIRRAVENLISNALRYGNRAEVSVLLTPRQLRIRVEDEGPGIAEADREEAVKPFTRLDPARNQDRGSGVGLGLAIVADVASIHGGRLVLGRSERLGGLLAEIVIAR</sequence>
<organism evidence="18 19">
    <name type="scientific">Pontibaca methylaminivorans</name>
    <dbReference type="NCBI Taxonomy" id="515897"/>
    <lineage>
        <taxon>Bacteria</taxon>
        <taxon>Pseudomonadati</taxon>
        <taxon>Pseudomonadota</taxon>
        <taxon>Alphaproteobacteria</taxon>
        <taxon>Rhodobacterales</taxon>
        <taxon>Roseobacteraceae</taxon>
        <taxon>Pontibaca</taxon>
    </lineage>
</organism>
<dbReference type="Gene3D" id="1.10.287.130">
    <property type="match status" value="1"/>
</dbReference>
<evidence type="ECO:0000256" key="2">
    <source>
        <dbReference type="ARBA" id="ARBA00004429"/>
    </source>
</evidence>
<evidence type="ECO:0000313" key="19">
    <source>
        <dbReference type="Proteomes" id="UP000192455"/>
    </source>
</evidence>
<evidence type="ECO:0000256" key="1">
    <source>
        <dbReference type="ARBA" id="ARBA00000085"/>
    </source>
</evidence>
<evidence type="ECO:0000259" key="17">
    <source>
        <dbReference type="PROSITE" id="PS50885"/>
    </source>
</evidence>
<dbReference type="STRING" id="515897.SAMN05421849_2141"/>
<evidence type="ECO:0000256" key="7">
    <source>
        <dbReference type="ARBA" id="ARBA00022679"/>
    </source>
</evidence>
<dbReference type="PANTHER" id="PTHR44936">
    <property type="entry name" value="SENSOR PROTEIN CREC"/>
    <property type="match status" value="1"/>
</dbReference>
<dbReference type="GO" id="GO:0005524">
    <property type="term" value="F:ATP binding"/>
    <property type="evidence" value="ECO:0007669"/>
    <property type="project" value="UniProtKB-KW"/>
</dbReference>
<dbReference type="Pfam" id="PF00512">
    <property type="entry name" value="HisKA"/>
    <property type="match status" value="1"/>
</dbReference>
<evidence type="ECO:0000256" key="8">
    <source>
        <dbReference type="ARBA" id="ARBA00022692"/>
    </source>
</evidence>
<dbReference type="AlphaFoldDB" id="A0A1R3X1Y7"/>
<evidence type="ECO:0000256" key="10">
    <source>
        <dbReference type="ARBA" id="ARBA00022777"/>
    </source>
</evidence>
<dbReference type="InterPro" id="IPR005467">
    <property type="entry name" value="His_kinase_dom"/>
</dbReference>
<keyword evidence="7" id="KW-0808">Transferase</keyword>
<evidence type="ECO:0000256" key="9">
    <source>
        <dbReference type="ARBA" id="ARBA00022741"/>
    </source>
</evidence>
<comment type="subcellular location">
    <subcellularLocation>
        <location evidence="2">Cell inner membrane</location>
        <topology evidence="2">Multi-pass membrane protein</topology>
    </subcellularLocation>
</comment>
<keyword evidence="10 18" id="KW-0418">Kinase</keyword>
<evidence type="ECO:0000256" key="13">
    <source>
        <dbReference type="ARBA" id="ARBA00023012"/>
    </source>
</evidence>
<comment type="catalytic activity">
    <reaction evidence="1">
        <text>ATP + protein L-histidine = ADP + protein N-phospho-L-histidine.</text>
        <dbReference type="EC" id="2.7.13.3"/>
    </reaction>
</comment>
<dbReference type="InterPro" id="IPR050980">
    <property type="entry name" value="2C_sensor_his_kinase"/>
</dbReference>
<keyword evidence="14 15" id="KW-0472">Membrane</keyword>
<protein>
    <recommendedName>
        <fullName evidence="3">histidine kinase</fullName>
        <ecNumber evidence="3">2.7.13.3</ecNumber>
    </recommendedName>
</protein>
<dbReference type="PRINTS" id="PR00344">
    <property type="entry name" value="BCTRLSENSOR"/>
</dbReference>
<feature type="transmembrane region" description="Helical" evidence="15">
    <location>
        <begin position="162"/>
        <end position="181"/>
    </location>
</feature>
<dbReference type="InterPro" id="IPR036097">
    <property type="entry name" value="HisK_dim/P_sf"/>
</dbReference>
<dbReference type="PROSITE" id="PS50109">
    <property type="entry name" value="HIS_KIN"/>
    <property type="match status" value="1"/>
</dbReference>
<dbReference type="GO" id="GO:0005886">
    <property type="term" value="C:plasma membrane"/>
    <property type="evidence" value="ECO:0007669"/>
    <property type="project" value="UniProtKB-SubCell"/>
</dbReference>
<feature type="domain" description="HAMP" evidence="17">
    <location>
        <begin position="182"/>
        <end position="233"/>
    </location>
</feature>
<dbReference type="SMART" id="SM00304">
    <property type="entry name" value="HAMP"/>
    <property type="match status" value="1"/>
</dbReference>
<keyword evidence="19" id="KW-1185">Reference proteome</keyword>
<dbReference type="InterPro" id="IPR036890">
    <property type="entry name" value="HATPase_C_sf"/>
</dbReference>
<accession>A0A1R3X1Y7</accession>
<evidence type="ECO:0000256" key="14">
    <source>
        <dbReference type="ARBA" id="ARBA00023136"/>
    </source>
</evidence>
<keyword evidence="9" id="KW-0547">Nucleotide-binding</keyword>
<dbReference type="InterPro" id="IPR003661">
    <property type="entry name" value="HisK_dim/P_dom"/>
</dbReference>
<dbReference type="OrthoDB" id="9804645at2"/>
<keyword evidence="12 15" id="KW-1133">Transmembrane helix</keyword>
<keyword evidence="8 15" id="KW-0812">Transmembrane</keyword>
<keyword evidence="5" id="KW-0997">Cell inner membrane</keyword>